<dbReference type="PANTHER" id="PTHR30136:SF23">
    <property type="entry name" value="DNA-BINDING TRANSCRIPTIONAL ACTIVATOR MHPR"/>
    <property type="match status" value="1"/>
</dbReference>
<protein>
    <submittedName>
        <fullName evidence="6">Transcriptional regulator, IclR family</fullName>
    </submittedName>
</protein>
<dbReference type="RefSeq" id="WP_139214401.1">
    <property type="nucleotide sequence ID" value="NZ_FOUE01000006.1"/>
</dbReference>
<evidence type="ECO:0000313" key="6">
    <source>
        <dbReference type="EMBL" id="SFM71673.1"/>
    </source>
</evidence>
<evidence type="ECO:0000256" key="1">
    <source>
        <dbReference type="ARBA" id="ARBA00023015"/>
    </source>
</evidence>
<dbReference type="InterPro" id="IPR029016">
    <property type="entry name" value="GAF-like_dom_sf"/>
</dbReference>
<dbReference type="STRING" id="488535.SAMN04487963_3499"/>
<organism evidence="6 7">
    <name type="scientific">Marinobacter zhejiangensis</name>
    <dbReference type="NCBI Taxonomy" id="488535"/>
    <lineage>
        <taxon>Bacteria</taxon>
        <taxon>Pseudomonadati</taxon>
        <taxon>Pseudomonadota</taxon>
        <taxon>Gammaproteobacteria</taxon>
        <taxon>Pseudomonadales</taxon>
        <taxon>Marinobacteraceae</taxon>
        <taxon>Marinobacter</taxon>
    </lineage>
</organism>
<dbReference type="EMBL" id="FOUE01000006">
    <property type="protein sequence ID" value="SFM71673.1"/>
    <property type="molecule type" value="Genomic_DNA"/>
</dbReference>
<dbReference type="SMART" id="SM00346">
    <property type="entry name" value="HTH_ICLR"/>
    <property type="match status" value="1"/>
</dbReference>
<reference evidence="7" key="1">
    <citation type="submission" date="2016-10" db="EMBL/GenBank/DDBJ databases">
        <authorList>
            <person name="Varghese N."/>
            <person name="Submissions S."/>
        </authorList>
    </citation>
    <scope>NUCLEOTIDE SEQUENCE [LARGE SCALE GENOMIC DNA]</scope>
    <source>
        <strain evidence="7">CGMCC 1.7061</strain>
    </source>
</reference>
<evidence type="ECO:0000259" key="5">
    <source>
        <dbReference type="PROSITE" id="PS51078"/>
    </source>
</evidence>
<dbReference type="InterPro" id="IPR005471">
    <property type="entry name" value="Tscrpt_reg_IclR_N"/>
</dbReference>
<dbReference type="Gene3D" id="3.30.450.40">
    <property type="match status" value="1"/>
</dbReference>
<keyword evidence="3" id="KW-0804">Transcription</keyword>
<dbReference type="InterPro" id="IPR036388">
    <property type="entry name" value="WH-like_DNA-bd_sf"/>
</dbReference>
<name>A0A1I4T4Y3_9GAMM</name>
<keyword evidence="7" id="KW-1185">Reference proteome</keyword>
<dbReference type="AlphaFoldDB" id="A0A1I4T4Y3"/>
<dbReference type="GO" id="GO:0045892">
    <property type="term" value="P:negative regulation of DNA-templated transcription"/>
    <property type="evidence" value="ECO:0007669"/>
    <property type="project" value="TreeGrafter"/>
</dbReference>
<evidence type="ECO:0000256" key="2">
    <source>
        <dbReference type="ARBA" id="ARBA00023125"/>
    </source>
</evidence>
<proteinExistence type="predicted"/>
<dbReference type="InterPro" id="IPR036390">
    <property type="entry name" value="WH_DNA-bd_sf"/>
</dbReference>
<feature type="domain" description="HTH iclR-type" evidence="4">
    <location>
        <begin position="5"/>
        <end position="67"/>
    </location>
</feature>
<keyword evidence="1" id="KW-0805">Transcription regulation</keyword>
<dbReference type="PROSITE" id="PS51078">
    <property type="entry name" value="ICLR_ED"/>
    <property type="match status" value="1"/>
</dbReference>
<dbReference type="Pfam" id="PF01614">
    <property type="entry name" value="IclR_C"/>
    <property type="match status" value="1"/>
</dbReference>
<gene>
    <name evidence="6" type="ORF">SAMN04487963_3499</name>
</gene>
<sequence>MYKTVQGVQRGLQILEAINDIGCRATCNQIAVLTGIHRTTVRRYLETLVSLNYVQRSADDTFFYLSPKVRKLSDGYRHESVHSTKTLELMNELTAHVMWPADLSTFKLDSMLVIESTHRTSRLSLTSSMIGKRLPMLMTASGKAYLASCSDEQRTYIIDILKSGTSLDSRLAQDDAYVRRVLSETKRKGYGQNSGEWDEYSKIASIAVPVYVQDEIFGSLNIIFHRSYMTPDEAAAKFHDYMLDKAQRIGESLRI</sequence>
<evidence type="ECO:0000256" key="3">
    <source>
        <dbReference type="ARBA" id="ARBA00023163"/>
    </source>
</evidence>
<dbReference type="PANTHER" id="PTHR30136">
    <property type="entry name" value="HELIX-TURN-HELIX TRANSCRIPTIONAL REGULATOR, ICLR FAMILY"/>
    <property type="match status" value="1"/>
</dbReference>
<evidence type="ECO:0000313" key="7">
    <source>
        <dbReference type="Proteomes" id="UP000198519"/>
    </source>
</evidence>
<dbReference type="OrthoDB" id="9807558at2"/>
<dbReference type="GO" id="GO:0003700">
    <property type="term" value="F:DNA-binding transcription factor activity"/>
    <property type="evidence" value="ECO:0007669"/>
    <property type="project" value="TreeGrafter"/>
</dbReference>
<dbReference type="SUPFAM" id="SSF55781">
    <property type="entry name" value="GAF domain-like"/>
    <property type="match status" value="1"/>
</dbReference>
<feature type="domain" description="IclR-ED" evidence="5">
    <location>
        <begin position="68"/>
        <end position="255"/>
    </location>
</feature>
<dbReference type="InterPro" id="IPR014757">
    <property type="entry name" value="Tscrpt_reg_IclR_C"/>
</dbReference>
<dbReference type="SUPFAM" id="SSF46785">
    <property type="entry name" value="Winged helix' DNA-binding domain"/>
    <property type="match status" value="1"/>
</dbReference>
<accession>A0A1I4T4Y3</accession>
<dbReference type="InterPro" id="IPR050707">
    <property type="entry name" value="HTH_MetabolicPath_Reg"/>
</dbReference>
<dbReference type="GO" id="GO:0003677">
    <property type="term" value="F:DNA binding"/>
    <property type="evidence" value="ECO:0007669"/>
    <property type="project" value="UniProtKB-KW"/>
</dbReference>
<dbReference type="Pfam" id="PF09339">
    <property type="entry name" value="HTH_IclR"/>
    <property type="match status" value="1"/>
</dbReference>
<evidence type="ECO:0000259" key="4">
    <source>
        <dbReference type="PROSITE" id="PS51077"/>
    </source>
</evidence>
<dbReference type="Gene3D" id="1.10.10.10">
    <property type="entry name" value="Winged helix-like DNA-binding domain superfamily/Winged helix DNA-binding domain"/>
    <property type="match status" value="1"/>
</dbReference>
<dbReference type="PROSITE" id="PS51077">
    <property type="entry name" value="HTH_ICLR"/>
    <property type="match status" value="1"/>
</dbReference>
<dbReference type="Proteomes" id="UP000198519">
    <property type="component" value="Unassembled WGS sequence"/>
</dbReference>
<keyword evidence="2" id="KW-0238">DNA-binding</keyword>